<dbReference type="STRING" id="28377.ENSACAP00000011981"/>
<protein>
    <submittedName>
        <fullName evidence="10">TNF receptor superfamily member 6b</fullName>
    </submittedName>
</protein>
<dbReference type="CDD" id="cd10575">
    <property type="entry name" value="TNFRSF6B"/>
    <property type="match status" value="1"/>
</dbReference>
<evidence type="ECO:0000313" key="11">
    <source>
        <dbReference type="Proteomes" id="UP000001646"/>
    </source>
</evidence>
<dbReference type="SUPFAM" id="SSF57586">
    <property type="entry name" value="TNF receptor-like"/>
    <property type="match status" value="2"/>
</dbReference>
<reference evidence="10" key="2">
    <citation type="submission" date="2025-08" db="UniProtKB">
        <authorList>
            <consortium name="Ensembl"/>
        </authorList>
    </citation>
    <scope>IDENTIFICATION</scope>
</reference>
<evidence type="ECO:0000256" key="3">
    <source>
        <dbReference type="ARBA" id="ARBA00022703"/>
    </source>
</evidence>
<dbReference type="OrthoDB" id="9990004at2759"/>
<dbReference type="PANTHER" id="PTHR23097:SF116">
    <property type="entry name" value="TUMOR NECROSIS FACTOR RECEPTOR SUPERFAMILY MEMBER 6B"/>
    <property type="match status" value="1"/>
</dbReference>
<dbReference type="CTD" id="8771"/>
<evidence type="ECO:0000259" key="9">
    <source>
        <dbReference type="PROSITE" id="PS50050"/>
    </source>
</evidence>
<evidence type="ECO:0000256" key="2">
    <source>
        <dbReference type="ARBA" id="ARBA00022525"/>
    </source>
</evidence>
<dbReference type="InParanoid" id="H9GIP0"/>
<dbReference type="GeneTree" id="ENSGT00940000162635"/>
<dbReference type="HOGENOM" id="CLU_052667_2_0_1"/>
<feature type="disulfide bond" evidence="8">
    <location>
        <begin position="76"/>
        <end position="91"/>
    </location>
</feature>
<keyword evidence="11" id="KW-1185">Reference proteome</keyword>
<dbReference type="eggNOG" id="ENOG502RZKS">
    <property type="taxonomic scope" value="Eukaryota"/>
</dbReference>
<dbReference type="SMART" id="SM00208">
    <property type="entry name" value="TNFR"/>
    <property type="match status" value="4"/>
</dbReference>
<feature type="repeat" description="TNFR-Cys" evidence="8">
    <location>
        <begin position="75"/>
        <end position="116"/>
    </location>
</feature>
<evidence type="ECO:0000256" key="6">
    <source>
        <dbReference type="ARBA" id="ARBA00023157"/>
    </source>
</evidence>
<evidence type="ECO:0000256" key="1">
    <source>
        <dbReference type="ARBA" id="ARBA00004613"/>
    </source>
</evidence>
<dbReference type="Proteomes" id="UP000001646">
    <property type="component" value="Unplaced"/>
</dbReference>
<dbReference type="PANTHER" id="PTHR23097">
    <property type="entry name" value="TUMOR NECROSIS FACTOR RECEPTOR SUPERFAMILY MEMBER"/>
    <property type="match status" value="1"/>
</dbReference>
<feature type="domain" description="TNFR-Cys" evidence="9">
    <location>
        <begin position="75"/>
        <end position="116"/>
    </location>
</feature>
<evidence type="ECO:0000313" key="10">
    <source>
        <dbReference type="Ensembl" id="ENSACAP00000011981.3"/>
    </source>
</evidence>
<dbReference type="InterPro" id="IPR034023">
    <property type="entry name" value="TNFRSF6B_N"/>
</dbReference>
<reference evidence="10" key="3">
    <citation type="submission" date="2025-09" db="UniProtKB">
        <authorList>
            <consortium name="Ensembl"/>
        </authorList>
    </citation>
    <scope>IDENTIFICATION</scope>
</reference>
<comment type="caution">
    <text evidence="8">Lacks conserved residue(s) required for the propagation of feature annotation.</text>
</comment>
<keyword evidence="5" id="KW-0677">Repeat</keyword>
<comment type="subcellular location">
    <subcellularLocation>
        <location evidence="1">Secreted</location>
    </subcellularLocation>
</comment>
<keyword evidence="2" id="KW-0964">Secreted</keyword>
<dbReference type="Pfam" id="PF00020">
    <property type="entry name" value="TNFR_c6"/>
    <property type="match status" value="3"/>
</dbReference>
<accession>H9GIP0</accession>
<dbReference type="KEGG" id="acs:100561272"/>
<keyword evidence="7" id="KW-0325">Glycoprotein</keyword>
<gene>
    <name evidence="10" type="primary">TNFRSF6B</name>
</gene>
<dbReference type="PROSITE" id="PS50050">
    <property type="entry name" value="TNFR_NGFR_2"/>
    <property type="match status" value="1"/>
</dbReference>
<evidence type="ECO:0000256" key="8">
    <source>
        <dbReference type="PROSITE-ProRule" id="PRU00206"/>
    </source>
</evidence>
<sequence length="305" mass="34836">MQTYCKLKPFMRSLTSKGVICSSFLLLLGLPVSFSQPTYPWKDPDTREALECQQCPPGTYVSHHCTKESKTECKPCPDLHYTEYWNYLDSCLYCNVFCNFMEEEAQPCNFTQNRVCRCKPGYHSEQDFCIKHSSCPPGSEVAQMGNPYQDTKCQECPQGTFSSTSSMDPCQPHQNCSAQDLEVNVPGNQFHDTLCTACKLKNPNRTSDGLEDWLGSEECQDAFIDFVPYSIKSAKRLRNLNRYFGVRSSRLANNARKSPLQLQAELHARLVVLKESGGKLQLVKILQEIFQHKIFQHPHKKCLFL</sequence>
<evidence type="ECO:0000256" key="7">
    <source>
        <dbReference type="ARBA" id="ARBA00023180"/>
    </source>
</evidence>
<dbReference type="GO" id="GO:0006915">
    <property type="term" value="P:apoptotic process"/>
    <property type="evidence" value="ECO:0007669"/>
    <property type="project" value="UniProtKB-KW"/>
</dbReference>
<dbReference type="GeneID" id="100561272"/>
<dbReference type="InterPro" id="IPR001368">
    <property type="entry name" value="TNFR/NGFR_Cys_rich_reg"/>
</dbReference>
<evidence type="ECO:0000256" key="4">
    <source>
        <dbReference type="ARBA" id="ARBA00022729"/>
    </source>
</evidence>
<dbReference type="InterPro" id="IPR052459">
    <property type="entry name" value="TNFRSF_decoy_receptor"/>
</dbReference>
<proteinExistence type="predicted"/>
<organism evidence="10 11">
    <name type="scientific">Anolis carolinensis</name>
    <name type="common">Green anole</name>
    <name type="synonym">American chameleon</name>
    <dbReference type="NCBI Taxonomy" id="28377"/>
    <lineage>
        <taxon>Eukaryota</taxon>
        <taxon>Metazoa</taxon>
        <taxon>Chordata</taxon>
        <taxon>Craniata</taxon>
        <taxon>Vertebrata</taxon>
        <taxon>Euteleostomi</taxon>
        <taxon>Lepidosauria</taxon>
        <taxon>Squamata</taxon>
        <taxon>Bifurcata</taxon>
        <taxon>Unidentata</taxon>
        <taxon>Episquamata</taxon>
        <taxon>Toxicofera</taxon>
        <taxon>Iguania</taxon>
        <taxon>Dactyloidae</taxon>
        <taxon>Anolis</taxon>
    </lineage>
</organism>
<keyword evidence="4" id="KW-0732">Signal</keyword>
<dbReference type="AlphaFoldDB" id="H9GIP0"/>
<keyword evidence="6 8" id="KW-1015">Disulfide bond</keyword>
<dbReference type="Gene3D" id="2.10.50.10">
    <property type="entry name" value="Tumor Necrosis Factor Receptor, subunit A, domain 2"/>
    <property type="match status" value="3"/>
</dbReference>
<reference evidence="10" key="1">
    <citation type="submission" date="2009-12" db="EMBL/GenBank/DDBJ databases">
        <title>The Genome Sequence of Anolis carolinensis (Green Anole Lizard).</title>
        <authorList>
            <consortium name="The Genome Sequencing Platform"/>
            <person name="Di Palma F."/>
            <person name="Alfoldi J."/>
            <person name="Heiman D."/>
            <person name="Young S."/>
            <person name="Grabherr M."/>
            <person name="Johnson J."/>
            <person name="Lander E.S."/>
            <person name="Lindblad-Toh K."/>
        </authorList>
    </citation>
    <scope>NUCLEOTIDE SEQUENCE [LARGE SCALE GENOMIC DNA]</scope>
    <source>
        <strain evidence="10">JBL SC #1</strain>
    </source>
</reference>
<name>H9GIP0_ANOCA</name>
<dbReference type="Bgee" id="ENSACAG00000012237">
    <property type="expression patterns" value="Expressed in liver and 7 other cell types or tissues"/>
</dbReference>
<feature type="disulfide bond" evidence="8">
    <location>
        <begin position="98"/>
        <end position="116"/>
    </location>
</feature>
<evidence type="ECO:0000256" key="5">
    <source>
        <dbReference type="ARBA" id="ARBA00022737"/>
    </source>
</evidence>
<dbReference type="GO" id="GO:0005576">
    <property type="term" value="C:extracellular region"/>
    <property type="evidence" value="ECO:0007669"/>
    <property type="project" value="UniProtKB-SubCell"/>
</dbReference>
<dbReference type="Ensembl" id="ENSACAT00000012225.3">
    <property type="protein sequence ID" value="ENSACAP00000011981.3"/>
    <property type="gene ID" value="ENSACAG00000012237.3"/>
</dbReference>
<keyword evidence="3" id="KW-0053">Apoptosis</keyword>